<dbReference type="InterPro" id="IPR012902">
    <property type="entry name" value="N_methyl_site"/>
</dbReference>
<keyword evidence="7" id="KW-1133">Transmembrane helix</keyword>
<evidence type="ECO:0000313" key="12">
    <source>
        <dbReference type="Proteomes" id="UP001164748"/>
    </source>
</evidence>
<dbReference type="GO" id="GO:0015628">
    <property type="term" value="P:protein secretion by the type II secretion system"/>
    <property type="evidence" value="ECO:0007669"/>
    <property type="project" value="UniProtKB-UniRule"/>
</dbReference>
<name>A0AA47KKZ7_9GAMM</name>
<keyword evidence="4 9" id="KW-0488">Methylation</keyword>
<dbReference type="PANTHER" id="PTHR38779:SF2">
    <property type="entry name" value="TYPE II SECRETION SYSTEM PROTEIN I-RELATED"/>
    <property type="match status" value="1"/>
</dbReference>
<dbReference type="Pfam" id="PF02501">
    <property type="entry name" value="T2SSI"/>
    <property type="match status" value="1"/>
</dbReference>
<comment type="PTM">
    <text evidence="9">Cleaved by prepilin peptidase.</text>
</comment>
<evidence type="ECO:0000256" key="2">
    <source>
        <dbReference type="ARBA" id="ARBA00008358"/>
    </source>
</evidence>
<evidence type="ECO:0000256" key="7">
    <source>
        <dbReference type="ARBA" id="ARBA00022989"/>
    </source>
</evidence>
<evidence type="ECO:0000256" key="8">
    <source>
        <dbReference type="ARBA" id="ARBA00023136"/>
    </source>
</evidence>
<evidence type="ECO:0000256" key="3">
    <source>
        <dbReference type="ARBA" id="ARBA00022475"/>
    </source>
</evidence>
<keyword evidence="6" id="KW-0812">Transmembrane</keyword>
<evidence type="ECO:0000313" key="11">
    <source>
        <dbReference type="EMBL" id="WBA08547.1"/>
    </source>
</evidence>
<evidence type="ECO:0000256" key="5">
    <source>
        <dbReference type="ARBA" id="ARBA00022519"/>
    </source>
</evidence>
<evidence type="ECO:0000256" key="9">
    <source>
        <dbReference type="RuleBase" id="RU368030"/>
    </source>
</evidence>
<dbReference type="InterPro" id="IPR010052">
    <property type="entry name" value="T2SS_protein-GspI"/>
</dbReference>
<dbReference type="Proteomes" id="UP001164748">
    <property type="component" value="Chromosome"/>
</dbReference>
<dbReference type="RefSeq" id="WP_269578970.1">
    <property type="nucleotide sequence ID" value="NZ_CP114588.1"/>
</dbReference>
<gene>
    <name evidence="11" type="primary">gspI</name>
    <name evidence="11" type="ORF">N8M53_12265</name>
</gene>
<dbReference type="PROSITE" id="PS00409">
    <property type="entry name" value="PROKAR_NTER_METHYL"/>
    <property type="match status" value="1"/>
</dbReference>
<organism evidence="11 12">
    <name type="scientific">Salinivibrio kushneri</name>
    <dbReference type="NCBI Taxonomy" id="1908198"/>
    <lineage>
        <taxon>Bacteria</taxon>
        <taxon>Pseudomonadati</taxon>
        <taxon>Pseudomonadota</taxon>
        <taxon>Gammaproteobacteria</taxon>
        <taxon>Vibrionales</taxon>
        <taxon>Vibrionaceae</taxon>
        <taxon>Salinivibrio</taxon>
    </lineage>
</organism>
<comment type="subunit">
    <text evidence="9">Type II secretion is composed of four main components: the outer membrane complex, the inner membrane complex, the cytoplasmic secretion ATPase and the periplasm-spanning pseudopilus.</text>
</comment>
<keyword evidence="8" id="KW-0472">Membrane</keyword>
<comment type="similarity">
    <text evidence="2 9">Belongs to the GSP I family.</text>
</comment>
<dbReference type="GO" id="GO:0015627">
    <property type="term" value="C:type II protein secretion system complex"/>
    <property type="evidence" value="ECO:0007669"/>
    <property type="project" value="UniProtKB-UniRule"/>
</dbReference>
<dbReference type="SUPFAM" id="SSF54523">
    <property type="entry name" value="Pili subunits"/>
    <property type="match status" value="1"/>
</dbReference>
<proteinExistence type="inferred from homology"/>
<comment type="function">
    <text evidence="9">Component of the type II secretion system required for the energy-dependent secretion of extracellular factors such as proteases and toxins from the periplasm.</text>
</comment>
<dbReference type="InterPro" id="IPR003413">
    <property type="entry name" value="T2SS_GspI_C"/>
</dbReference>
<comment type="subcellular location">
    <subcellularLocation>
        <location evidence="1 9">Cell inner membrane</location>
        <topology evidence="1 9">Single-pass membrane protein</topology>
    </subcellularLocation>
</comment>
<sequence>MMLMRANSQQGMTLLEVLVAVAIFAVAALSVMKATGQHTRSLSRLEQKTLAAMVADNQLAEVVLSAKVPDKATQGSTDMAGQQWQWQLVPVATETGQLRAVELSVAAAAETDNPLVTVRTYVATR</sequence>
<dbReference type="InterPro" id="IPR045584">
    <property type="entry name" value="Pilin-like"/>
</dbReference>
<dbReference type="NCBIfam" id="TIGR02532">
    <property type="entry name" value="IV_pilin_GFxxxE"/>
    <property type="match status" value="1"/>
</dbReference>
<dbReference type="PANTHER" id="PTHR38779">
    <property type="entry name" value="TYPE II SECRETION SYSTEM PROTEIN I-RELATED"/>
    <property type="match status" value="1"/>
</dbReference>
<dbReference type="EMBL" id="CP114588">
    <property type="protein sequence ID" value="WBA08547.1"/>
    <property type="molecule type" value="Genomic_DNA"/>
</dbReference>
<protein>
    <recommendedName>
        <fullName evidence="9">Type II secretion system protein I</fullName>
        <shortName evidence="9">T2SS minor pseudopilin I</shortName>
    </recommendedName>
</protein>
<feature type="domain" description="Type II secretion system protein GspI C-terminal" evidence="10">
    <location>
        <begin position="45"/>
        <end position="123"/>
    </location>
</feature>
<keyword evidence="5 9" id="KW-0997">Cell inner membrane</keyword>
<evidence type="ECO:0000256" key="6">
    <source>
        <dbReference type="ARBA" id="ARBA00022692"/>
    </source>
</evidence>
<evidence type="ECO:0000256" key="4">
    <source>
        <dbReference type="ARBA" id="ARBA00022481"/>
    </source>
</evidence>
<evidence type="ECO:0000256" key="1">
    <source>
        <dbReference type="ARBA" id="ARBA00004377"/>
    </source>
</evidence>
<dbReference type="NCBIfam" id="TIGR01707">
    <property type="entry name" value="gspI"/>
    <property type="match status" value="1"/>
</dbReference>
<dbReference type="Pfam" id="PF07963">
    <property type="entry name" value="N_methyl"/>
    <property type="match status" value="1"/>
</dbReference>
<accession>A0AA47KKZ7</accession>
<reference evidence="11" key="1">
    <citation type="submission" date="2022-09" db="EMBL/GenBank/DDBJ databases">
        <authorList>
            <person name="Li Z.-J."/>
        </authorList>
    </citation>
    <scope>NUCLEOTIDE SEQUENCE</scope>
    <source>
        <strain evidence="11">TGB11</strain>
    </source>
</reference>
<dbReference type="GO" id="GO:0005886">
    <property type="term" value="C:plasma membrane"/>
    <property type="evidence" value="ECO:0007669"/>
    <property type="project" value="UniProtKB-SubCell"/>
</dbReference>
<evidence type="ECO:0000259" key="10">
    <source>
        <dbReference type="Pfam" id="PF02501"/>
    </source>
</evidence>
<keyword evidence="3" id="KW-1003">Cell membrane</keyword>
<dbReference type="Gene3D" id="3.30.1300.30">
    <property type="entry name" value="GSPII I/J protein-like"/>
    <property type="match status" value="1"/>
</dbReference>
<dbReference type="AlphaFoldDB" id="A0AA47KKZ7"/>